<keyword evidence="3 5" id="KW-1133">Transmembrane helix</keyword>
<dbReference type="AlphaFoldDB" id="A0A2U8GRY9"/>
<dbReference type="GO" id="GO:0005886">
    <property type="term" value="C:plasma membrane"/>
    <property type="evidence" value="ECO:0007669"/>
    <property type="project" value="UniProtKB-SubCell"/>
</dbReference>
<proteinExistence type="predicted"/>
<evidence type="ECO:0000256" key="4">
    <source>
        <dbReference type="ARBA" id="ARBA00023136"/>
    </source>
</evidence>
<evidence type="ECO:0000256" key="1">
    <source>
        <dbReference type="ARBA" id="ARBA00004651"/>
    </source>
</evidence>
<evidence type="ECO:0000313" key="6">
    <source>
        <dbReference type="EMBL" id="AWI76250.1"/>
    </source>
</evidence>
<evidence type="ECO:0000256" key="2">
    <source>
        <dbReference type="ARBA" id="ARBA00022692"/>
    </source>
</evidence>
<keyword evidence="7" id="KW-1185">Reference proteome</keyword>
<dbReference type="EMBL" id="CP022187">
    <property type="protein sequence ID" value="AWI76250.1"/>
    <property type="molecule type" value="Genomic_DNA"/>
</dbReference>
<dbReference type="SUPFAM" id="SSF90123">
    <property type="entry name" value="ABC transporter transmembrane region"/>
    <property type="match status" value="1"/>
</dbReference>
<gene>
    <name evidence="6" type="ORF">CEW83_14345</name>
</gene>
<dbReference type="RefSeq" id="WP_108949952.1">
    <property type="nucleotide sequence ID" value="NZ_CP022187.1"/>
</dbReference>
<comment type="subcellular location">
    <subcellularLocation>
        <location evidence="1">Cell membrane</location>
        <topology evidence="1">Multi-pass membrane protein</topology>
    </subcellularLocation>
</comment>
<evidence type="ECO:0000313" key="7">
    <source>
        <dbReference type="Proteomes" id="UP000244930"/>
    </source>
</evidence>
<dbReference type="KEGG" id="acom:CEW83_14345"/>
<keyword evidence="2 5" id="KW-0812">Transmembrane</keyword>
<dbReference type="InterPro" id="IPR036640">
    <property type="entry name" value="ABC1_TM_sf"/>
</dbReference>
<reference evidence="6 7" key="1">
    <citation type="submission" date="2017-06" db="EMBL/GenBank/DDBJ databases">
        <title>Azoarcus.</title>
        <authorList>
            <person name="Woo J.-H."/>
            <person name="Kim H.-S."/>
        </authorList>
    </citation>
    <scope>NUCLEOTIDE SEQUENCE [LARGE SCALE GENOMIC DNA]</scope>
    <source>
        <strain evidence="6 7">TSPY31</strain>
    </source>
</reference>
<organism evidence="6 7">
    <name type="scientific">Parazoarcus communis</name>
    <dbReference type="NCBI Taxonomy" id="41977"/>
    <lineage>
        <taxon>Bacteria</taxon>
        <taxon>Pseudomonadati</taxon>
        <taxon>Pseudomonadota</taxon>
        <taxon>Betaproteobacteria</taxon>
        <taxon>Rhodocyclales</taxon>
        <taxon>Zoogloeaceae</taxon>
        <taxon>Parazoarcus</taxon>
    </lineage>
</organism>
<evidence type="ECO:0000256" key="3">
    <source>
        <dbReference type="ARBA" id="ARBA00022989"/>
    </source>
</evidence>
<accession>A0A2U8GRY9</accession>
<keyword evidence="4 5" id="KW-0472">Membrane</keyword>
<evidence type="ECO:0000256" key="5">
    <source>
        <dbReference type="SAM" id="Phobius"/>
    </source>
</evidence>
<sequence>MYTDKSRANFFQQFSRSPAQPRTLLQKAVALVATVGLFAVALMFSVFLFAVVLTVGVAAWGYLWWKSRDLRKQMREQQGRDAAAEGLVIEGEVIREVDPREGDRP</sequence>
<dbReference type="Proteomes" id="UP000244930">
    <property type="component" value="Chromosome"/>
</dbReference>
<dbReference type="GO" id="GO:0005524">
    <property type="term" value="F:ATP binding"/>
    <property type="evidence" value="ECO:0007669"/>
    <property type="project" value="InterPro"/>
</dbReference>
<protein>
    <submittedName>
        <fullName evidence="6">Uncharacterized protein</fullName>
    </submittedName>
</protein>
<name>A0A2U8GRY9_9RHOO</name>
<feature type="transmembrane region" description="Helical" evidence="5">
    <location>
        <begin position="47"/>
        <end position="65"/>
    </location>
</feature>